<evidence type="ECO:0000256" key="2">
    <source>
        <dbReference type="SAM" id="MobiDB-lite"/>
    </source>
</evidence>
<dbReference type="GO" id="GO:0004103">
    <property type="term" value="F:choline kinase activity"/>
    <property type="evidence" value="ECO:0007669"/>
    <property type="project" value="TreeGrafter"/>
</dbReference>
<dbReference type="Gene3D" id="3.90.1200.10">
    <property type="match status" value="2"/>
</dbReference>
<dbReference type="SUPFAM" id="SSF56112">
    <property type="entry name" value="Protein kinase-like (PK-like)"/>
    <property type="match status" value="1"/>
</dbReference>
<dbReference type="Gene3D" id="3.30.200.20">
    <property type="entry name" value="Phosphorylase Kinase, domain 1"/>
    <property type="match status" value="1"/>
</dbReference>
<dbReference type="InterPro" id="IPR011009">
    <property type="entry name" value="Kinase-like_dom_sf"/>
</dbReference>
<name>A0A0C2WSQ2_SERVB</name>
<dbReference type="CDD" id="cd05157">
    <property type="entry name" value="ETNK_euk"/>
    <property type="match status" value="1"/>
</dbReference>
<evidence type="ECO:0000313" key="3">
    <source>
        <dbReference type="EMBL" id="KIM29143.1"/>
    </source>
</evidence>
<dbReference type="PANTHER" id="PTHR22603:SF93">
    <property type="entry name" value="RE24176P"/>
    <property type="match status" value="1"/>
</dbReference>
<feature type="compositionally biased region" description="Polar residues" evidence="2">
    <location>
        <begin position="11"/>
        <end position="24"/>
    </location>
</feature>
<feature type="region of interest" description="Disordered" evidence="2">
    <location>
        <begin position="425"/>
        <end position="472"/>
    </location>
</feature>
<feature type="region of interest" description="Disordered" evidence="2">
    <location>
        <begin position="1"/>
        <end position="24"/>
    </location>
</feature>
<dbReference type="GO" id="GO:0004305">
    <property type="term" value="F:ethanolamine kinase activity"/>
    <property type="evidence" value="ECO:0007669"/>
    <property type="project" value="TreeGrafter"/>
</dbReference>
<evidence type="ECO:0000256" key="1">
    <source>
        <dbReference type="ARBA" id="ARBA00038211"/>
    </source>
</evidence>
<feature type="compositionally biased region" description="Polar residues" evidence="2">
    <location>
        <begin position="452"/>
        <end position="463"/>
    </location>
</feature>
<dbReference type="STRING" id="933852.A0A0C2WSQ2"/>
<dbReference type="EMBL" id="KN824290">
    <property type="protein sequence ID" value="KIM29143.1"/>
    <property type="molecule type" value="Genomic_DNA"/>
</dbReference>
<dbReference type="Pfam" id="PF01633">
    <property type="entry name" value="Choline_kinase"/>
    <property type="match status" value="1"/>
</dbReference>
<reference evidence="3 4" key="1">
    <citation type="submission" date="2014-04" db="EMBL/GenBank/DDBJ databases">
        <authorList>
            <consortium name="DOE Joint Genome Institute"/>
            <person name="Kuo A."/>
            <person name="Zuccaro A."/>
            <person name="Kohler A."/>
            <person name="Nagy L.G."/>
            <person name="Floudas D."/>
            <person name="Copeland A."/>
            <person name="Barry K.W."/>
            <person name="Cichocki N."/>
            <person name="Veneault-Fourrey C."/>
            <person name="LaButti K."/>
            <person name="Lindquist E.A."/>
            <person name="Lipzen A."/>
            <person name="Lundell T."/>
            <person name="Morin E."/>
            <person name="Murat C."/>
            <person name="Sun H."/>
            <person name="Tunlid A."/>
            <person name="Henrissat B."/>
            <person name="Grigoriev I.V."/>
            <person name="Hibbett D.S."/>
            <person name="Martin F."/>
            <person name="Nordberg H.P."/>
            <person name="Cantor M.N."/>
            <person name="Hua S.X."/>
        </authorList>
    </citation>
    <scope>NUCLEOTIDE SEQUENCE [LARGE SCALE GENOMIC DNA]</scope>
    <source>
        <strain evidence="3 4">MAFF 305830</strain>
    </source>
</reference>
<evidence type="ECO:0008006" key="5">
    <source>
        <dbReference type="Google" id="ProtNLM"/>
    </source>
</evidence>
<dbReference type="PANTHER" id="PTHR22603">
    <property type="entry name" value="CHOLINE/ETHANOALAMINE KINASE"/>
    <property type="match status" value="1"/>
</dbReference>
<dbReference type="Proteomes" id="UP000054097">
    <property type="component" value="Unassembled WGS sequence"/>
</dbReference>
<dbReference type="OrthoDB" id="10267235at2759"/>
<dbReference type="AlphaFoldDB" id="A0A0C2WSQ2"/>
<dbReference type="GO" id="GO:0006646">
    <property type="term" value="P:phosphatidylethanolamine biosynthetic process"/>
    <property type="evidence" value="ECO:0007669"/>
    <property type="project" value="TreeGrafter"/>
</dbReference>
<dbReference type="GO" id="GO:0005737">
    <property type="term" value="C:cytoplasm"/>
    <property type="evidence" value="ECO:0007669"/>
    <property type="project" value="TreeGrafter"/>
</dbReference>
<proteinExistence type="inferred from homology"/>
<dbReference type="HOGENOM" id="CLU_012712_5_1_1"/>
<accession>A0A0C2WSQ2</accession>
<comment type="similarity">
    <text evidence="1">Belongs to the choline/ethanolamine kinase family.</text>
</comment>
<keyword evidence="4" id="KW-1185">Reference proteome</keyword>
<gene>
    <name evidence="3" type="ORF">M408DRAFT_68718</name>
</gene>
<protein>
    <recommendedName>
        <fullName evidence="5">Choline kinase N-terminal domain-containing protein</fullName>
    </recommendedName>
</protein>
<reference evidence="4" key="2">
    <citation type="submission" date="2015-01" db="EMBL/GenBank/DDBJ databases">
        <title>Evolutionary Origins and Diversification of the Mycorrhizal Mutualists.</title>
        <authorList>
            <consortium name="DOE Joint Genome Institute"/>
            <consortium name="Mycorrhizal Genomics Consortium"/>
            <person name="Kohler A."/>
            <person name="Kuo A."/>
            <person name="Nagy L.G."/>
            <person name="Floudas D."/>
            <person name="Copeland A."/>
            <person name="Barry K.W."/>
            <person name="Cichocki N."/>
            <person name="Veneault-Fourrey C."/>
            <person name="LaButti K."/>
            <person name="Lindquist E.A."/>
            <person name="Lipzen A."/>
            <person name="Lundell T."/>
            <person name="Morin E."/>
            <person name="Murat C."/>
            <person name="Riley R."/>
            <person name="Ohm R."/>
            <person name="Sun H."/>
            <person name="Tunlid A."/>
            <person name="Henrissat B."/>
            <person name="Grigoriev I.V."/>
            <person name="Hibbett D.S."/>
            <person name="Martin F."/>
        </authorList>
    </citation>
    <scope>NUCLEOTIDE SEQUENCE [LARGE SCALE GENOMIC DNA]</scope>
    <source>
        <strain evidence="4">MAFF 305830</strain>
    </source>
</reference>
<organism evidence="3 4">
    <name type="scientific">Serendipita vermifera MAFF 305830</name>
    <dbReference type="NCBI Taxonomy" id="933852"/>
    <lineage>
        <taxon>Eukaryota</taxon>
        <taxon>Fungi</taxon>
        <taxon>Dikarya</taxon>
        <taxon>Basidiomycota</taxon>
        <taxon>Agaricomycotina</taxon>
        <taxon>Agaricomycetes</taxon>
        <taxon>Sebacinales</taxon>
        <taxon>Serendipitaceae</taxon>
        <taxon>Serendipita</taxon>
    </lineage>
</organism>
<evidence type="ECO:0000313" key="4">
    <source>
        <dbReference type="Proteomes" id="UP000054097"/>
    </source>
</evidence>
<sequence>MATISAPEGNPSLSHESSLPDLSSNAAFDGREVEFTRPPPSRAASIISRGSVDDIELPDEIVTAEGLRHSDNVLNAKRYKGKSFMDRLFVILQDLLVPTWSERIYPSNASISSMNSWTDVAPPSKDKVWIHKVSGSLTNAVFFVLVPNGPREQAKGFTSVAPYKTLLLRIYGPHSSDLINRAAELRILHVLSSRYRIGPRVYGTFGNGRVEEYFESEPLTAQELRDPQISRWIAVRMSELHRVDVRKVVDPVEWADPKDGTRGELGVKRNVRTWIPAAREVLKLIRNEEYKKEIDFELFVEQWTRYYNWVRDWEKEEDCAKQSPRVFCHNDTQYGNLLKLKQPQVGKWPHQQIIVVDFEYASPNSAAFDIANQFCEWTTDYLGPEPALMQPSKYPTRQERDNFYLAYLQSGLVLDGTSRAATRSLSSSISDQSSTTSDTSSSSSSGILTESPASTPTTLTRTPSAAALSKTPPLAQFTKGTTVLPQAMDLLEEQVRRWMPGSHGMWAVWALVQGRENVEKENMRLDGKKQNGTDSDEEHEEDAIEFDYLKYASGRIRIFREACKEMGVF</sequence>
<feature type="compositionally biased region" description="Low complexity" evidence="2">
    <location>
        <begin position="425"/>
        <end position="451"/>
    </location>
</feature>